<dbReference type="Gene3D" id="1.10.1060.10">
    <property type="entry name" value="Alpha-helical ferredoxin"/>
    <property type="match status" value="1"/>
</dbReference>
<dbReference type="SUPFAM" id="SSF46548">
    <property type="entry name" value="alpha-helical ferredoxin"/>
    <property type="match status" value="1"/>
</dbReference>
<dbReference type="Pfam" id="PF07992">
    <property type="entry name" value="Pyr_redox_2"/>
    <property type="match status" value="1"/>
</dbReference>
<dbReference type="GO" id="GO:0051536">
    <property type="term" value="F:iron-sulfur cluster binding"/>
    <property type="evidence" value="ECO:0007669"/>
    <property type="project" value="InterPro"/>
</dbReference>
<evidence type="ECO:0000313" key="4">
    <source>
        <dbReference type="EMBL" id="GFH63316.1"/>
    </source>
</evidence>
<evidence type="ECO:0000259" key="2">
    <source>
        <dbReference type="Pfam" id="PF07992"/>
    </source>
</evidence>
<dbReference type="Pfam" id="PF14691">
    <property type="entry name" value="Fer4_20"/>
    <property type="match status" value="1"/>
</dbReference>
<reference evidence="4 5" key="1">
    <citation type="journal article" date="2020" name="ISME J.">
        <title>Parallel Reductive Genome Evolution in Desulfovibrio Ectosymbionts Independently Acquired by Trichonympha Protists in the Termite Gut.</title>
        <authorList>
            <person name="Takeuchi M."/>
            <person name="Kuwahara H."/>
            <person name="Murakami T."/>
            <person name="Takahashi K."/>
            <person name="Kajitani R."/>
            <person name="Toyoda A."/>
            <person name="Itoh T."/>
            <person name="Ohkuma M."/>
            <person name="Hongoh Y."/>
        </authorList>
    </citation>
    <scope>NUCLEOTIDE SEQUENCE [LARGE SCALE GENOMIC DNA]</scope>
    <source>
        <strain evidence="4">ZnDsv-02</strain>
    </source>
</reference>
<dbReference type="InterPro" id="IPR023753">
    <property type="entry name" value="FAD/NAD-binding_dom"/>
</dbReference>
<protein>
    <submittedName>
        <fullName evidence="4">Ferredoxin-NADP(+) reductase subunit alpha</fullName>
    </submittedName>
</protein>
<comment type="caution">
    <text evidence="4">The sequence shown here is derived from an EMBL/GenBank/DDBJ whole genome shotgun (WGS) entry which is preliminary data.</text>
</comment>
<proteinExistence type="predicted"/>
<feature type="domain" description="FAD/NAD(P)-binding" evidence="2">
    <location>
        <begin position="146"/>
        <end position="452"/>
    </location>
</feature>
<dbReference type="GO" id="GO:0016491">
    <property type="term" value="F:oxidoreductase activity"/>
    <property type="evidence" value="ECO:0007669"/>
    <property type="project" value="InterPro"/>
</dbReference>
<feature type="domain" description="Dihydroprymidine dehydrogenase" evidence="3">
    <location>
        <begin position="24"/>
        <end position="130"/>
    </location>
</feature>
<dbReference type="Gene3D" id="3.50.50.60">
    <property type="entry name" value="FAD/NAD(P)-binding domain"/>
    <property type="match status" value="3"/>
</dbReference>
<dbReference type="InterPro" id="IPR028261">
    <property type="entry name" value="DPD_II"/>
</dbReference>
<dbReference type="InterPro" id="IPR006004">
    <property type="entry name" value="SudA-like"/>
</dbReference>
<dbReference type="InterPro" id="IPR036188">
    <property type="entry name" value="FAD/NAD-bd_sf"/>
</dbReference>
<name>A0A6L2R707_9BACT</name>
<dbReference type="SUPFAM" id="SSF51971">
    <property type="entry name" value="Nucleotide-binding domain"/>
    <property type="match status" value="1"/>
</dbReference>
<dbReference type="InterPro" id="IPR009051">
    <property type="entry name" value="Helical_ferredxn"/>
</dbReference>
<dbReference type="PRINTS" id="PR00419">
    <property type="entry name" value="ADXRDTASE"/>
</dbReference>
<dbReference type="EMBL" id="BLLL01000012">
    <property type="protein sequence ID" value="GFH63316.1"/>
    <property type="molecule type" value="Genomic_DNA"/>
</dbReference>
<dbReference type="AlphaFoldDB" id="A0A6L2R707"/>
<sequence length="465" mass="49523">MNTNKKNSKTAPRVDMPCQPPDRRRTNFEEVALGYTQEMSMREAARCLRCKKPLCFTGCPVEVPIREFIGHLANGDTAAAYAIIKSANSLPAVCGRVCPQENQCEGKCVLKAKGRPVAIGHLERFAADACLSTAPEPRPAKTGGKKVACIGAGPASLTCAGICANAGLETDVFEALHEPGGVLVYGIPAFRLPKTVVAAEIDGLRRAGVRFHLNYVGGATVTIEELRKSHDAVFIGAGAGLPNFANVPGENLLGVCSANEYLTRANLGHAHDFPNHDTPIWPGKHVTVFGAGNVAMDAARTALRMGAESVRVVYRRTRDEMPARHEEIEHAEEEGVRFTLLSAPLRFDGDDDFRLVSVTLQAMKLGEPDSSGRRASVPVSGKTSVLPTDLAIIALGTRANPLLLAATPDLTLTRRGYIKINEETGETSLPNVFAGGDIVTGAATVILAMGAGRLAGQEIRARFAR</sequence>
<gene>
    <name evidence="4" type="primary">nfnA</name>
    <name evidence="4" type="ORF">ZNDK_1087</name>
</gene>
<dbReference type="Proteomes" id="UP000505077">
    <property type="component" value="Unassembled WGS sequence"/>
</dbReference>
<dbReference type="NCBIfam" id="TIGR01316">
    <property type="entry name" value="gltA"/>
    <property type="match status" value="1"/>
</dbReference>
<feature type="region of interest" description="Disordered" evidence="1">
    <location>
        <begin position="1"/>
        <end position="21"/>
    </location>
</feature>
<evidence type="ECO:0000259" key="3">
    <source>
        <dbReference type="Pfam" id="PF14691"/>
    </source>
</evidence>
<organism evidence="4 5">
    <name type="scientific">Candidatus Desulfovibrio kirbyi</name>
    <dbReference type="NCBI Taxonomy" id="2696086"/>
    <lineage>
        <taxon>Bacteria</taxon>
        <taxon>Pseudomonadati</taxon>
        <taxon>Thermodesulfobacteriota</taxon>
        <taxon>Desulfovibrionia</taxon>
        <taxon>Desulfovibrionales</taxon>
        <taxon>Desulfovibrionaceae</taxon>
        <taxon>Desulfovibrio</taxon>
    </lineage>
</organism>
<dbReference type="PANTHER" id="PTHR42783:SF3">
    <property type="entry name" value="GLUTAMATE SYNTHASE [NADPH] SMALL CHAIN-RELATED"/>
    <property type="match status" value="1"/>
</dbReference>
<evidence type="ECO:0000313" key="5">
    <source>
        <dbReference type="Proteomes" id="UP000505077"/>
    </source>
</evidence>
<evidence type="ECO:0000256" key="1">
    <source>
        <dbReference type="SAM" id="MobiDB-lite"/>
    </source>
</evidence>
<accession>A0A6L2R707</accession>
<dbReference type="PANTHER" id="PTHR42783">
    <property type="entry name" value="GLUTAMATE SYNTHASE [NADPH] SMALL CHAIN"/>
    <property type="match status" value="1"/>
</dbReference>